<dbReference type="InterPro" id="IPR003660">
    <property type="entry name" value="HAMP_dom"/>
</dbReference>
<dbReference type="RefSeq" id="WP_081830793.1">
    <property type="nucleotide sequence ID" value="NZ_CP006018.1"/>
</dbReference>
<dbReference type="EC" id="2.7.13.3" evidence="3"/>
<dbReference type="Proteomes" id="UP000028569">
    <property type="component" value="Chromosome"/>
</dbReference>
<name>A0A087VUW0_9BIFI</name>
<gene>
    <name evidence="15" type="ORF">BINDI_0858</name>
</gene>
<dbReference type="PRINTS" id="PR00344">
    <property type="entry name" value="BCTRLSENSOR"/>
</dbReference>
<dbReference type="InterPro" id="IPR005467">
    <property type="entry name" value="His_kinase_dom"/>
</dbReference>
<evidence type="ECO:0000256" key="12">
    <source>
        <dbReference type="SAM" id="Phobius"/>
    </source>
</evidence>
<dbReference type="KEGG" id="bii:BINDI_0858"/>
<dbReference type="AlphaFoldDB" id="A0A087VUW0"/>
<feature type="region of interest" description="Disordered" evidence="11">
    <location>
        <begin position="1"/>
        <end position="23"/>
    </location>
</feature>
<comment type="subcellular location">
    <subcellularLocation>
        <location evidence="2">Cell membrane</location>
    </subcellularLocation>
</comment>
<feature type="region of interest" description="Disordered" evidence="11">
    <location>
        <begin position="403"/>
        <end position="431"/>
    </location>
</feature>
<evidence type="ECO:0000313" key="15">
    <source>
        <dbReference type="EMBL" id="AIC92126.1"/>
    </source>
</evidence>
<evidence type="ECO:0000256" key="10">
    <source>
        <dbReference type="ARBA" id="ARBA00023136"/>
    </source>
</evidence>
<dbReference type="Gene3D" id="3.30.565.10">
    <property type="entry name" value="Histidine kinase-like ATPase, C-terminal domain"/>
    <property type="match status" value="1"/>
</dbReference>
<dbReference type="CDD" id="cd00082">
    <property type="entry name" value="HisKA"/>
    <property type="match status" value="1"/>
</dbReference>
<dbReference type="SUPFAM" id="SSF158472">
    <property type="entry name" value="HAMP domain-like"/>
    <property type="match status" value="1"/>
</dbReference>
<keyword evidence="8 12" id="KW-1133">Transmembrane helix</keyword>
<dbReference type="PROSITE" id="PS50109">
    <property type="entry name" value="HIS_KIN"/>
    <property type="match status" value="1"/>
</dbReference>
<keyword evidence="10 12" id="KW-0472">Membrane</keyword>
<dbReference type="Gene3D" id="1.10.287.130">
    <property type="match status" value="1"/>
</dbReference>
<keyword evidence="4" id="KW-0597">Phosphoprotein</keyword>
<dbReference type="Gene3D" id="6.10.340.10">
    <property type="match status" value="1"/>
</dbReference>
<dbReference type="InterPro" id="IPR036890">
    <property type="entry name" value="HATPase_C_sf"/>
</dbReference>
<dbReference type="FunFam" id="1.10.287.130:FF:000001">
    <property type="entry name" value="Two-component sensor histidine kinase"/>
    <property type="match status" value="1"/>
</dbReference>
<dbReference type="PANTHER" id="PTHR45436:SF5">
    <property type="entry name" value="SENSOR HISTIDINE KINASE TRCS"/>
    <property type="match status" value="1"/>
</dbReference>
<evidence type="ECO:0000256" key="6">
    <source>
        <dbReference type="ARBA" id="ARBA00022692"/>
    </source>
</evidence>
<dbReference type="SMART" id="SM00387">
    <property type="entry name" value="HATPase_c"/>
    <property type="match status" value="1"/>
</dbReference>
<feature type="compositionally biased region" description="Polar residues" evidence="11">
    <location>
        <begin position="646"/>
        <end position="656"/>
    </location>
</feature>
<dbReference type="SMART" id="SM00388">
    <property type="entry name" value="HisKA"/>
    <property type="match status" value="1"/>
</dbReference>
<evidence type="ECO:0000256" key="9">
    <source>
        <dbReference type="ARBA" id="ARBA00023012"/>
    </source>
</evidence>
<dbReference type="PANTHER" id="PTHR45436">
    <property type="entry name" value="SENSOR HISTIDINE KINASE YKOH"/>
    <property type="match status" value="1"/>
</dbReference>
<dbReference type="CDD" id="cd06225">
    <property type="entry name" value="HAMP"/>
    <property type="match status" value="1"/>
</dbReference>
<evidence type="ECO:0000256" key="8">
    <source>
        <dbReference type="ARBA" id="ARBA00022989"/>
    </source>
</evidence>
<evidence type="ECO:0000259" key="13">
    <source>
        <dbReference type="PROSITE" id="PS50109"/>
    </source>
</evidence>
<dbReference type="EMBL" id="CP006018">
    <property type="protein sequence ID" value="AIC92126.1"/>
    <property type="molecule type" value="Genomic_DNA"/>
</dbReference>
<dbReference type="HOGENOM" id="CLU_000445_89_6_11"/>
<evidence type="ECO:0000256" key="4">
    <source>
        <dbReference type="ARBA" id="ARBA00022553"/>
    </source>
</evidence>
<reference evidence="15 16" key="1">
    <citation type="journal article" date="2014" name="Appl. Environ. Microbiol.">
        <title>Genomic encyclopedia of type strains of the genus Bifidobacterium.</title>
        <authorList>
            <person name="Milani C."/>
            <person name="Lugli G.A."/>
            <person name="Duranti S."/>
            <person name="Turroni F."/>
            <person name="Bottacini F."/>
            <person name="Mangifesta M."/>
            <person name="Sanchez B."/>
            <person name="Viappiani A."/>
            <person name="Mancabelli L."/>
            <person name="Taminiau B."/>
            <person name="Delcenserie V."/>
            <person name="Barrangou R."/>
            <person name="Margolles A."/>
            <person name="van Sinderen D."/>
            <person name="Ventura M."/>
        </authorList>
    </citation>
    <scope>NUCLEOTIDE SEQUENCE [LARGE SCALE GENOMIC DNA]</scope>
    <source>
        <strain evidence="15 16">LMG 11587</strain>
    </source>
</reference>
<dbReference type="Pfam" id="PF00672">
    <property type="entry name" value="HAMP"/>
    <property type="match status" value="1"/>
</dbReference>
<feature type="transmembrane region" description="Helical" evidence="12">
    <location>
        <begin position="37"/>
        <end position="57"/>
    </location>
</feature>
<dbReference type="PROSITE" id="PS50885">
    <property type="entry name" value="HAMP"/>
    <property type="match status" value="1"/>
</dbReference>
<sequence>MKSSTYRAPVRPEGGQQGQRRPRHDSLLAGIPLSTKLVASMLILLIVGTVGISVAICQMADDYLMKKTDTQLIRQANLGIRNATLLKQEDLSKSGLGPTDYFLQIRDDQLQIIADDLNPMQFNGVVSRPRLPANGTMGSIPLGQPTTVPAYVKVNSKASPDRDSLKRAGASWRVVAMQWRLHSDLEDTDISGVLYIGLSMSDQNEALHALTTFCLVMSVIVVLLGGVVSALLIQSTLVPLKRIEKTAAMIAAGNLHQRIPSFPENTEVGSLAASLNVMLARIEQSFNEQKRTTEKMKRFVSDASHELRTPLAAIHGYAELYRMQRAYPGALERADESIRHIEDSSSRMTDLVSDLLSLARLDEGRGINTNLPVDMTGLVRDSVDDLHALDPERQIICGTVTVVTDTREDPSSPPAPKGRGSAKGKGRARTKPVGRVGVVTSLSLQEGPLPGVEIVGDPSRLRQVATNIVGNIHRYTPSDSPVQVSMGLLNAAIPPEAMARLGSDETGMAHFLDAVQVAQNSRVGTPYLVLRFIDHGPGVPAESRARLFERFYTADPSRAREKGGTGLGLAIVQSIVKAHHGLICVEETPGGGLTFTMVIPQGQVESLRQNPGSAEPDRSGRQSPHSQESVRTSQGLRTHPEPPKQQVGSSGCTPLT</sequence>
<dbReference type="SUPFAM" id="SSF47384">
    <property type="entry name" value="Homodimeric domain of signal transducing histidine kinase"/>
    <property type="match status" value="1"/>
</dbReference>
<feature type="transmembrane region" description="Helical" evidence="12">
    <location>
        <begin position="209"/>
        <end position="233"/>
    </location>
</feature>
<feature type="compositionally biased region" description="Basic residues" evidence="11">
    <location>
        <begin position="420"/>
        <end position="431"/>
    </location>
</feature>
<dbReference type="Pfam" id="PF02518">
    <property type="entry name" value="HATPase_c"/>
    <property type="match status" value="1"/>
</dbReference>
<comment type="catalytic activity">
    <reaction evidence="1">
        <text>ATP + protein L-histidine = ADP + protein N-phospho-L-histidine.</text>
        <dbReference type="EC" id="2.7.13.3"/>
    </reaction>
</comment>
<feature type="domain" description="HAMP" evidence="14">
    <location>
        <begin position="234"/>
        <end position="287"/>
    </location>
</feature>
<keyword evidence="5 15" id="KW-0808">Transferase</keyword>
<keyword evidence="6 12" id="KW-0812">Transmembrane</keyword>
<keyword evidence="16" id="KW-1185">Reference proteome</keyword>
<dbReference type="SUPFAM" id="SSF55874">
    <property type="entry name" value="ATPase domain of HSP90 chaperone/DNA topoisomerase II/histidine kinase"/>
    <property type="match status" value="1"/>
</dbReference>
<organism evidence="15 16">
    <name type="scientific">Bifidobacterium [indicum] DSM 20214 = LMG 11587</name>
    <dbReference type="NCBI Taxonomy" id="1341694"/>
    <lineage>
        <taxon>Bacteria</taxon>
        <taxon>Bacillati</taxon>
        <taxon>Actinomycetota</taxon>
        <taxon>Actinomycetes</taxon>
        <taxon>Bifidobacteriales</taxon>
        <taxon>Bifidobacteriaceae</taxon>
        <taxon>Bifidobacterium</taxon>
    </lineage>
</organism>
<evidence type="ECO:0000313" key="16">
    <source>
        <dbReference type="Proteomes" id="UP000028569"/>
    </source>
</evidence>
<dbReference type="InterPro" id="IPR003661">
    <property type="entry name" value="HisK_dim/P_dom"/>
</dbReference>
<dbReference type="InterPro" id="IPR050428">
    <property type="entry name" value="TCS_sensor_his_kinase"/>
</dbReference>
<dbReference type="InterPro" id="IPR036097">
    <property type="entry name" value="HisK_dim/P_sf"/>
</dbReference>
<evidence type="ECO:0000256" key="2">
    <source>
        <dbReference type="ARBA" id="ARBA00004236"/>
    </source>
</evidence>
<dbReference type="GO" id="GO:0000155">
    <property type="term" value="F:phosphorelay sensor kinase activity"/>
    <property type="evidence" value="ECO:0007669"/>
    <property type="project" value="InterPro"/>
</dbReference>
<proteinExistence type="predicted"/>
<feature type="domain" description="Histidine kinase" evidence="13">
    <location>
        <begin position="302"/>
        <end position="603"/>
    </location>
</feature>
<dbReference type="CDD" id="cd00075">
    <property type="entry name" value="HATPase"/>
    <property type="match status" value="1"/>
</dbReference>
<evidence type="ECO:0000256" key="7">
    <source>
        <dbReference type="ARBA" id="ARBA00022777"/>
    </source>
</evidence>
<protein>
    <recommendedName>
        <fullName evidence="3">histidine kinase</fullName>
        <ecNumber evidence="3">2.7.13.3</ecNumber>
    </recommendedName>
</protein>
<accession>A0A087VUW0</accession>
<dbReference type="GO" id="GO:0005886">
    <property type="term" value="C:plasma membrane"/>
    <property type="evidence" value="ECO:0007669"/>
    <property type="project" value="UniProtKB-SubCell"/>
</dbReference>
<evidence type="ECO:0000256" key="1">
    <source>
        <dbReference type="ARBA" id="ARBA00000085"/>
    </source>
</evidence>
<feature type="compositionally biased region" description="Polar residues" evidence="11">
    <location>
        <begin position="621"/>
        <end position="636"/>
    </location>
</feature>
<evidence type="ECO:0000259" key="14">
    <source>
        <dbReference type="PROSITE" id="PS50885"/>
    </source>
</evidence>
<dbReference type="SMART" id="SM00304">
    <property type="entry name" value="HAMP"/>
    <property type="match status" value="1"/>
</dbReference>
<dbReference type="Pfam" id="PF00512">
    <property type="entry name" value="HisKA"/>
    <property type="match status" value="1"/>
</dbReference>
<dbReference type="InterPro" id="IPR004358">
    <property type="entry name" value="Sig_transdc_His_kin-like_C"/>
</dbReference>
<keyword evidence="9" id="KW-0902">Two-component regulatory system</keyword>
<keyword evidence="7 15" id="KW-0418">Kinase</keyword>
<feature type="region of interest" description="Disordered" evidence="11">
    <location>
        <begin position="607"/>
        <end position="656"/>
    </location>
</feature>
<dbReference type="InterPro" id="IPR003594">
    <property type="entry name" value="HATPase_dom"/>
</dbReference>
<evidence type="ECO:0000256" key="5">
    <source>
        <dbReference type="ARBA" id="ARBA00022679"/>
    </source>
</evidence>
<evidence type="ECO:0000256" key="11">
    <source>
        <dbReference type="SAM" id="MobiDB-lite"/>
    </source>
</evidence>
<evidence type="ECO:0000256" key="3">
    <source>
        <dbReference type="ARBA" id="ARBA00012438"/>
    </source>
</evidence>